<dbReference type="OrthoDB" id="1862401at2759"/>
<accession>A0A0C3DR95</accession>
<keyword evidence="2" id="KW-1185">Reference proteome</keyword>
<reference evidence="1 2" key="1">
    <citation type="submission" date="2014-04" db="EMBL/GenBank/DDBJ databases">
        <authorList>
            <consortium name="DOE Joint Genome Institute"/>
            <person name="Kuo A."/>
            <person name="Kohler A."/>
            <person name="Nagy L.G."/>
            <person name="Floudas D."/>
            <person name="Copeland A."/>
            <person name="Barry K.W."/>
            <person name="Cichocki N."/>
            <person name="Veneault-Fourrey C."/>
            <person name="LaButti K."/>
            <person name="Lindquist E.A."/>
            <person name="Lipzen A."/>
            <person name="Lundell T."/>
            <person name="Morin E."/>
            <person name="Murat C."/>
            <person name="Sun H."/>
            <person name="Tunlid A."/>
            <person name="Henrissat B."/>
            <person name="Grigoriev I.V."/>
            <person name="Hibbett D.S."/>
            <person name="Martin F."/>
            <person name="Nordberg H.P."/>
            <person name="Cantor M.N."/>
            <person name="Hua S.X."/>
        </authorList>
    </citation>
    <scope>NUCLEOTIDE SEQUENCE [LARGE SCALE GENOMIC DNA]</scope>
    <source>
        <strain evidence="1 2">Foug A</strain>
    </source>
</reference>
<protein>
    <submittedName>
        <fullName evidence="1">Uncharacterized protein</fullName>
    </submittedName>
</protein>
<dbReference type="HOGENOM" id="CLU_131282_1_0_1"/>
<dbReference type="InParanoid" id="A0A0C3DR95"/>
<dbReference type="Gene3D" id="3.30.559.10">
    <property type="entry name" value="Chloramphenicol acetyltransferase-like domain"/>
    <property type="match status" value="1"/>
</dbReference>
<sequence>MPLHHHVYPFAEVGAQFAEANKGVELLNWRFTGEELRRLHASISSSGQRALTIQDCLSAYIVTVLNRCREKPIRMVTNQANYRRVKAPFVEENMAGNAIQTIITEQLPLDMVGIATAIRTSIIRSRDPQDLENWLSTATDLMLTTANSGKSFFFKPYDDVVDVNGTSS</sequence>
<gene>
    <name evidence="1" type="ORF">SCLCIDRAFT_127632</name>
</gene>
<reference evidence="2" key="2">
    <citation type="submission" date="2015-01" db="EMBL/GenBank/DDBJ databases">
        <title>Evolutionary Origins and Diversification of the Mycorrhizal Mutualists.</title>
        <authorList>
            <consortium name="DOE Joint Genome Institute"/>
            <consortium name="Mycorrhizal Genomics Consortium"/>
            <person name="Kohler A."/>
            <person name="Kuo A."/>
            <person name="Nagy L.G."/>
            <person name="Floudas D."/>
            <person name="Copeland A."/>
            <person name="Barry K.W."/>
            <person name="Cichocki N."/>
            <person name="Veneault-Fourrey C."/>
            <person name="LaButti K."/>
            <person name="Lindquist E.A."/>
            <person name="Lipzen A."/>
            <person name="Lundell T."/>
            <person name="Morin E."/>
            <person name="Murat C."/>
            <person name="Riley R."/>
            <person name="Ohm R."/>
            <person name="Sun H."/>
            <person name="Tunlid A."/>
            <person name="Henrissat B."/>
            <person name="Grigoriev I.V."/>
            <person name="Hibbett D.S."/>
            <person name="Martin F."/>
        </authorList>
    </citation>
    <scope>NUCLEOTIDE SEQUENCE [LARGE SCALE GENOMIC DNA]</scope>
    <source>
        <strain evidence="2">Foug A</strain>
    </source>
</reference>
<dbReference type="AlphaFoldDB" id="A0A0C3DR95"/>
<dbReference type="EMBL" id="KN822082">
    <property type="protein sequence ID" value="KIM58734.1"/>
    <property type="molecule type" value="Genomic_DNA"/>
</dbReference>
<dbReference type="Proteomes" id="UP000053989">
    <property type="component" value="Unassembled WGS sequence"/>
</dbReference>
<name>A0A0C3DR95_9AGAM</name>
<evidence type="ECO:0000313" key="2">
    <source>
        <dbReference type="Proteomes" id="UP000053989"/>
    </source>
</evidence>
<dbReference type="InterPro" id="IPR023213">
    <property type="entry name" value="CAT-like_dom_sf"/>
</dbReference>
<organism evidence="1 2">
    <name type="scientific">Scleroderma citrinum Foug A</name>
    <dbReference type="NCBI Taxonomy" id="1036808"/>
    <lineage>
        <taxon>Eukaryota</taxon>
        <taxon>Fungi</taxon>
        <taxon>Dikarya</taxon>
        <taxon>Basidiomycota</taxon>
        <taxon>Agaricomycotina</taxon>
        <taxon>Agaricomycetes</taxon>
        <taxon>Agaricomycetidae</taxon>
        <taxon>Boletales</taxon>
        <taxon>Sclerodermatineae</taxon>
        <taxon>Sclerodermataceae</taxon>
        <taxon>Scleroderma</taxon>
    </lineage>
</organism>
<proteinExistence type="predicted"/>
<evidence type="ECO:0000313" key="1">
    <source>
        <dbReference type="EMBL" id="KIM58734.1"/>
    </source>
</evidence>